<dbReference type="Proteomes" id="UP001328107">
    <property type="component" value="Unassembled WGS sequence"/>
</dbReference>
<evidence type="ECO:0000313" key="3">
    <source>
        <dbReference type="Proteomes" id="UP001328107"/>
    </source>
</evidence>
<keyword evidence="1" id="KW-0732">Signal</keyword>
<gene>
    <name evidence="2" type="ORF">PMAYCL1PPCAC_22177</name>
</gene>
<name>A0AAN5CXU0_9BILA</name>
<sequence length="83" mass="9137">ALTMRLFATVFYFVSLITISESVTCVKWKMYKVDELDTCTGDVCLSFIYGGSVRIMGCGTNVNFSNRTGCFGYTQAVEGMLCA</sequence>
<dbReference type="EMBL" id="BTRK01000005">
    <property type="protein sequence ID" value="GMR51982.1"/>
    <property type="molecule type" value="Genomic_DNA"/>
</dbReference>
<protein>
    <recommendedName>
        <fullName evidence="4">Secreted protein</fullName>
    </recommendedName>
</protein>
<dbReference type="AlphaFoldDB" id="A0AAN5CXU0"/>
<evidence type="ECO:0008006" key="4">
    <source>
        <dbReference type="Google" id="ProtNLM"/>
    </source>
</evidence>
<evidence type="ECO:0000313" key="2">
    <source>
        <dbReference type="EMBL" id="GMR51982.1"/>
    </source>
</evidence>
<feature type="non-terminal residue" evidence="2">
    <location>
        <position position="1"/>
    </location>
</feature>
<proteinExistence type="predicted"/>
<accession>A0AAN5CXU0</accession>
<evidence type="ECO:0000256" key="1">
    <source>
        <dbReference type="SAM" id="SignalP"/>
    </source>
</evidence>
<reference evidence="3" key="1">
    <citation type="submission" date="2022-10" db="EMBL/GenBank/DDBJ databases">
        <title>Genome assembly of Pristionchus species.</title>
        <authorList>
            <person name="Yoshida K."/>
            <person name="Sommer R.J."/>
        </authorList>
    </citation>
    <scope>NUCLEOTIDE SEQUENCE [LARGE SCALE GENOMIC DNA]</scope>
    <source>
        <strain evidence="3">RS5460</strain>
    </source>
</reference>
<organism evidence="2 3">
    <name type="scientific">Pristionchus mayeri</name>
    <dbReference type="NCBI Taxonomy" id="1317129"/>
    <lineage>
        <taxon>Eukaryota</taxon>
        <taxon>Metazoa</taxon>
        <taxon>Ecdysozoa</taxon>
        <taxon>Nematoda</taxon>
        <taxon>Chromadorea</taxon>
        <taxon>Rhabditida</taxon>
        <taxon>Rhabditina</taxon>
        <taxon>Diplogasteromorpha</taxon>
        <taxon>Diplogasteroidea</taxon>
        <taxon>Neodiplogasteridae</taxon>
        <taxon>Pristionchus</taxon>
    </lineage>
</organism>
<feature type="non-terminal residue" evidence="2">
    <location>
        <position position="83"/>
    </location>
</feature>
<feature type="signal peptide" evidence="1">
    <location>
        <begin position="1"/>
        <end position="22"/>
    </location>
</feature>
<keyword evidence="3" id="KW-1185">Reference proteome</keyword>
<comment type="caution">
    <text evidence="2">The sequence shown here is derived from an EMBL/GenBank/DDBJ whole genome shotgun (WGS) entry which is preliminary data.</text>
</comment>
<feature type="chain" id="PRO_5042841014" description="Secreted protein" evidence="1">
    <location>
        <begin position="23"/>
        <end position="83"/>
    </location>
</feature>